<sequence length="1462" mass="151790">MHLPLSSYWYCTRRSPRRVRNGTFLLTIVFTISLFLAPSHSFLSAALVTIGANCDNVDVTSRGTITIDNPGSVVTLLTVTGQQDIVITQSDSNSPCYRTTLTINANALSLTSRYSNSLTIQFGACPRNIVFVGSIFLISTSSNAAITATGTISFPSVLTLVGSVFVSLIGNSFIANQITAGQLVGGGTFSSTKSGGGNYSATLGTLNSMKMTLAGLTALTMSSGASWTSSTISLQGITNSRPTTFAFIVTTAALTFSISSSTVAVSRADNDPGDVNLFTGITSLAISSSTLQFLCADTSVTRSINVAMPSSSQTDTFASSRFTMWTGAIIGTNFVMSVSSSTRLVPFSLTFTSSAIGSSFSRIRIDSTVAPSSSIASTSCIGTMQTNVLMEGNFVSSQLTLEGNQINLTLPSATVLVNSGITISSLGTSGVSVTCVPSAFYLTDGAILNSTSFVMCPYALGVGVIQSGVVLTGATTISIAPLSSLTNLPPANVTVSAALPFGSSLISYSLSVTFTPQGLNDMLMFTNFETVHAGGSNDYPIDGLSGTRIVFNGKSCANQQLVLLSSSPSQQMSSSSSSTIISNNNHTLATTIPIAFQRLTIVATNIGPGITIPVGSTLTDVTISVTSTGCTIVQPQLSNITFMGMTSLTFDLPSSMVQINILGCSFVSGGTTAIMSRNIVILDASSPPPAMNEAAYSRPSLVISGGCSAGDPGASLLGLIAGLSITMYSVPAVIYSLPGGISNSSIVHTTICSSTGQSYSVTINASSLLGSTIQLLTPATPNAANKVTVLIAIPIVTTRSFVSHVATCTTSNCRSSSVATTIAVLALSDNSAFSFSDTTALSNLLPSLVVLNASAVGNSSFSATSFSMNNSLGGFGLISNSTVSLINTNSDLDAQAFATGSNLVVQAGSVITLKGFNANPFSSCASCDFTVRPSAWLSGTSLQLDAPRLNLAIVSGTLLTFTLRVTRIRALSLSANAIITLVNCSFQLSSSSNSYDYQLASMPQLLVMNATTFTWTAQYIEAILPWVSATTAQVKMYSGTQITLSAVSCTISSYTTSFTPIHQLPMPGTTLDVQFPSSGCTTIVTVAGLAAAGSTLRLRSTAIVTVTGAFTSNTTFFVSSWSNAFATYTSLLVTNNSTVTIDLTNIVSPQLLLDPFMPLGISQYSRLEIIAPQAIFSNVWTVSGISITSASSILFNVPNLKLTVAALTGVGCSFTIIASTITSQGKALGNNANAQFTVTSTLSSPPALNIASVVTNSGYVDVTLFATVANANLVDSLVVGLRMLNSNITVLGPMCSLNCNNTFLIDGSFLTASSIGIRVLGRFVTVTNFNITTRNNTASITAREIFVLGSDIVDSTLSFAVITSPTTSSFQPRSFTRSNISITLMATATISTGDSLHYSIADSSFWTLLLGSVTLREGSSIALTSQYLSSSGAILTPSQIPGRLCCRGRWRWWGCPFLCVRG</sequence>
<organism evidence="1 2">
    <name type="scientific">Bodo saltans</name>
    <name type="common">Flagellated protozoan</name>
    <dbReference type="NCBI Taxonomy" id="75058"/>
    <lineage>
        <taxon>Eukaryota</taxon>
        <taxon>Discoba</taxon>
        <taxon>Euglenozoa</taxon>
        <taxon>Kinetoplastea</taxon>
        <taxon>Metakinetoplastina</taxon>
        <taxon>Eubodonida</taxon>
        <taxon>Bodonidae</taxon>
        <taxon>Bodo</taxon>
    </lineage>
</organism>
<keyword evidence="2" id="KW-1185">Reference proteome</keyword>
<protein>
    <submittedName>
        <fullName evidence="1">Membrane-associated protein, putative</fullName>
    </submittedName>
</protein>
<dbReference type="VEuPathDB" id="TriTrypDB:BSAL_36240"/>
<proteinExistence type="predicted"/>
<accession>A0A0S4JUI5</accession>
<dbReference type="Proteomes" id="UP000051952">
    <property type="component" value="Unassembled WGS sequence"/>
</dbReference>
<reference evidence="2" key="1">
    <citation type="submission" date="2015-09" db="EMBL/GenBank/DDBJ databases">
        <authorList>
            <consortium name="Pathogen Informatics"/>
        </authorList>
    </citation>
    <scope>NUCLEOTIDE SEQUENCE [LARGE SCALE GENOMIC DNA]</scope>
    <source>
        <strain evidence="2">Lake Konstanz</strain>
    </source>
</reference>
<gene>
    <name evidence="1" type="ORF">BSAL_36240</name>
</gene>
<evidence type="ECO:0000313" key="2">
    <source>
        <dbReference type="Proteomes" id="UP000051952"/>
    </source>
</evidence>
<name>A0A0S4JUI5_BODSA</name>
<dbReference type="EMBL" id="CYKH01002021">
    <property type="protein sequence ID" value="CUG92229.1"/>
    <property type="molecule type" value="Genomic_DNA"/>
</dbReference>
<evidence type="ECO:0000313" key="1">
    <source>
        <dbReference type="EMBL" id="CUG92229.1"/>
    </source>
</evidence>